<dbReference type="EMBL" id="JAHHUM010001489">
    <property type="protein sequence ID" value="KAK5611284.1"/>
    <property type="molecule type" value="Genomic_DNA"/>
</dbReference>
<dbReference type="Proteomes" id="UP001311232">
    <property type="component" value="Unassembled WGS sequence"/>
</dbReference>
<evidence type="ECO:0000313" key="2">
    <source>
        <dbReference type="Proteomes" id="UP001311232"/>
    </source>
</evidence>
<keyword evidence="2" id="KW-1185">Reference proteome</keyword>
<evidence type="ECO:0000313" key="1">
    <source>
        <dbReference type="EMBL" id="KAK5611284.1"/>
    </source>
</evidence>
<reference evidence="1 2" key="1">
    <citation type="submission" date="2021-06" db="EMBL/GenBank/DDBJ databases">
        <authorList>
            <person name="Palmer J.M."/>
        </authorList>
    </citation>
    <scope>NUCLEOTIDE SEQUENCE [LARGE SCALE GENOMIC DNA]</scope>
    <source>
        <strain evidence="1 2">MEX-2019</strain>
        <tissue evidence="1">Muscle</tissue>
    </source>
</reference>
<organism evidence="1 2">
    <name type="scientific">Crenichthys baileyi</name>
    <name type="common">White River springfish</name>
    <dbReference type="NCBI Taxonomy" id="28760"/>
    <lineage>
        <taxon>Eukaryota</taxon>
        <taxon>Metazoa</taxon>
        <taxon>Chordata</taxon>
        <taxon>Craniata</taxon>
        <taxon>Vertebrata</taxon>
        <taxon>Euteleostomi</taxon>
        <taxon>Actinopterygii</taxon>
        <taxon>Neopterygii</taxon>
        <taxon>Teleostei</taxon>
        <taxon>Neoteleostei</taxon>
        <taxon>Acanthomorphata</taxon>
        <taxon>Ovalentaria</taxon>
        <taxon>Atherinomorphae</taxon>
        <taxon>Cyprinodontiformes</taxon>
        <taxon>Goodeidae</taxon>
        <taxon>Crenichthys</taxon>
    </lineage>
</organism>
<accession>A0AAV9RQM0</accession>
<dbReference type="AlphaFoldDB" id="A0AAV9RQM0"/>
<protein>
    <submittedName>
        <fullName evidence="1">Uncharacterized protein</fullName>
    </submittedName>
</protein>
<proteinExistence type="predicted"/>
<sequence>MSSRWNLEFEGGQADDCQIESQKEEVREKTAQHNTNLCSAPWHDITPSSTDASRQPTRCRWNGSLEITDEGGIENKAAGHPGVILRTIPLPVDEVLHSTPRKPGIHNPMNVDGGVAVDFPGGLRGTGWRAQRTGVDRFDLGDTENGMTEKMGRELEANREWTDHGGYFEWAEEHGASFLE</sequence>
<gene>
    <name evidence="1" type="ORF">CRENBAI_019263</name>
</gene>
<comment type="caution">
    <text evidence="1">The sequence shown here is derived from an EMBL/GenBank/DDBJ whole genome shotgun (WGS) entry which is preliminary data.</text>
</comment>
<name>A0AAV9RQM0_9TELE</name>